<protein>
    <submittedName>
        <fullName evidence="1">Uncharacterized protein</fullName>
    </submittedName>
</protein>
<evidence type="ECO:0000313" key="2">
    <source>
        <dbReference type="EMBL" id="RSZ36280.1"/>
    </source>
</evidence>
<evidence type="ECO:0000313" key="4">
    <source>
        <dbReference type="Proteomes" id="UP000271590"/>
    </source>
</evidence>
<keyword evidence="3" id="KW-1185">Reference proteome</keyword>
<reference evidence="1 4" key="1">
    <citation type="submission" date="2018-11" db="EMBL/GenBank/DDBJ databases">
        <title>The genome of Variovorax sp T529.</title>
        <authorList>
            <person name="Gao J."/>
        </authorList>
    </citation>
    <scope>NUCLEOTIDE SEQUENCE [LARGE SCALE GENOMIC DNA]</scope>
    <source>
        <strain evidence="1 4">T529</strain>
    </source>
</reference>
<reference evidence="2 3" key="2">
    <citation type="submission" date="2018-12" db="EMBL/GenBank/DDBJ databases">
        <title>The genome sequences of strain 502.</title>
        <authorList>
            <person name="Gao J."/>
            <person name="Sun J."/>
        </authorList>
    </citation>
    <scope>NUCLEOTIDE SEQUENCE [LARGE SCALE GENOMIC DNA]</scope>
    <source>
        <strain evidence="2 3">502</strain>
    </source>
</reference>
<dbReference type="Proteomes" id="UP000271137">
    <property type="component" value="Unassembled WGS sequence"/>
</dbReference>
<dbReference type="RefSeq" id="WP_124958347.1">
    <property type="nucleotide sequence ID" value="NZ_CBFHCE010000016.1"/>
</dbReference>
<gene>
    <name evidence="1" type="ORF">EH244_10490</name>
    <name evidence="2" type="ORF">EJO66_13515</name>
</gene>
<comment type="caution">
    <text evidence="1">The sequence shown here is derived from an EMBL/GenBank/DDBJ whole genome shotgun (WGS) entry which is preliminary data.</text>
</comment>
<dbReference type="Proteomes" id="UP000271590">
    <property type="component" value="Unassembled WGS sequence"/>
</dbReference>
<accession>A0A3P3ESI6</accession>
<organism evidence="1 4">
    <name type="scientific">Variovorax beijingensis</name>
    <dbReference type="NCBI Taxonomy" id="2496117"/>
    <lineage>
        <taxon>Bacteria</taxon>
        <taxon>Pseudomonadati</taxon>
        <taxon>Pseudomonadota</taxon>
        <taxon>Betaproteobacteria</taxon>
        <taxon>Burkholderiales</taxon>
        <taxon>Comamonadaceae</taxon>
        <taxon>Variovorax</taxon>
    </lineage>
</organism>
<dbReference type="EMBL" id="RXFQ01000007">
    <property type="protein sequence ID" value="RSZ36280.1"/>
    <property type="molecule type" value="Genomic_DNA"/>
</dbReference>
<dbReference type="EMBL" id="RQXU01000005">
    <property type="protein sequence ID" value="RRH88976.1"/>
    <property type="molecule type" value="Genomic_DNA"/>
</dbReference>
<sequence>MSNHIFGSRDTLQFEVGPINPESNAMRCVDVYALGLHLTDGDNEVYVPNFLFRLNRALTSFRKGVRFEQRPDVFGDLGPKDIHLVFADGSDKFPDTREFSSLYSFLEFGDITLHVLSYLIPAQGRLYLTCEIGSGQNADMPREIRVAEVSRETLSDAMEATLALVASEYDGNKSFLS</sequence>
<evidence type="ECO:0000313" key="1">
    <source>
        <dbReference type="EMBL" id="RRH88976.1"/>
    </source>
</evidence>
<name>A0A3P3ESI6_9BURK</name>
<dbReference type="AlphaFoldDB" id="A0A3P3ESI6"/>
<proteinExistence type="predicted"/>
<evidence type="ECO:0000313" key="3">
    <source>
        <dbReference type="Proteomes" id="UP000271137"/>
    </source>
</evidence>